<evidence type="ECO:0008006" key="4">
    <source>
        <dbReference type="Google" id="ProtNLM"/>
    </source>
</evidence>
<sequence length="1009" mass="114890">MRYKKINNGLGWLCFAIATATYILTLEPSVSFWDCGEFISCAFRLQVSHQPGYPLFAMLGKAFSLLSMGDRTKVAYCTNLMSALASAATIMFLFWTITAFAKKLILEKNHRLSQTNTMLIMGAGVIGAGAFTFTDTFWFSAVETIVFALSSLCTAVVFWAILKWDAQAAEPGSDKWIVLIAYIIGLSIGIHLLNLLTIPAIAMVYYFRRYSRINFKSGVVAFLISIAILAFVQFGVRGYTIHIAAYFDLFFVNTLGMAFGSGALTFFVLLIGALVYGIVYSIRRQKPMLNLALLCIAFIYLGYSSFAYIPIRAAANTNLNNTHPDNAFTLYSYLNRTQYGETPLLSGPYFDAKIIDQAEGNPIYRKGKTKYEQAGKRVSYTYDHISLLPRIWSTEQDPQYAANVQFYKQFLGMADGQSPKFADNMSWLFNWQLYQMYARYFLWNFVGRYNDLDGQQNAKAINGNWTSGIFDGGKHLPRSVTNSINYTPLYAVPFVLGIFGMVYHFRQKKRDALIIALLYFFTGIAIVLYVNQTSLQPRERDYSYVGSFYAFAIWIGLGVIALAEMFRKKMNARFAVMGSFVICLIVPVLLATKEWRSHDRSTKMTPHDMAYNFLISCPQNAILFTYGDNDTYSLWYDQEVEGIRPDVRIVCLSLFSSDWYIHQMQGTMNQSAPLPITLSFDQYKDGVRDVIYYNDAHIAGPVEVKDVFDFITSDDSRTKVEYQNGESLNYLPTKNLKLTINADELIKKGVVKPDQKDKLAKTMEWKFNGNYLTKDNLAILDILAHNNWERPICFTATMNTESMAGLQPYLYKEGFTYRLIPLKPDTTVQDQYSKTNSLVMYHNVMGKFKYGNYKHARNLDNVSTQQFYEVMETTFINLAQGLIKDGYPQLALNALHQFDAQMPDINPDIDTASKKYFLAETAYRLHDAALGGRYIKSVNDYITDQLDYNYALLQHNQQEGLNIRDIQISMSLLSAMVDTTKNNNETQLSGQLYARLKDYSSKFSVLQQR</sequence>
<dbReference type="STRING" id="714943.Mucpa_3817"/>
<feature type="transmembrane region" description="Helical" evidence="1">
    <location>
        <begin position="53"/>
        <end position="69"/>
    </location>
</feature>
<evidence type="ECO:0000313" key="3">
    <source>
        <dbReference type="Proteomes" id="UP000002774"/>
    </source>
</evidence>
<feature type="transmembrane region" description="Helical" evidence="1">
    <location>
        <begin position="76"/>
        <end position="97"/>
    </location>
</feature>
<gene>
    <name evidence="2" type="ORF">Mucpa_3817</name>
</gene>
<dbReference type="AlphaFoldDB" id="H1Y2D3"/>
<evidence type="ECO:0000256" key="1">
    <source>
        <dbReference type="SAM" id="Phobius"/>
    </source>
</evidence>
<feature type="transmembrane region" description="Helical" evidence="1">
    <location>
        <begin position="12"/>
        <end position="33"/>
    </location>
</feature>
<feature type="transmembrane region" description="Helical" evidence="1">
    <location>
        <begin position="542"/>
        <end position="562"/>
    </location>
</feature>
<dbReference type="HOGENOM" id="CLU_005363_0_0_10"/>
<feature type="transmembrane region" description="Helical" evidence="1">
    <location>
        <begin position="256"/>
        <end position="279"/>
    </location>
</feature>
<feature type="transmembrane region" description="Helical" evidence="1">
    <location>
        <begin position="117"/>
        <end position="138"/>
    </location>
</feature>
<dbReference type="eggNOG" id="COG1807">
    <property type="taxonomic scope" value="Bacteria"/>
</dbReference>
<accession>H1Y2D3</accession>
<reference evidence="2" key="1">
    <citation type="submission" date="2011-09" db="EMBL/GenBank/DDBJ databases">
        <title>The permanent draft genome of Mucilaginibacter paludis DSM 18603.</title>
        <authorList>
            <consortium name="US DOE Joint Genome Institute (JGI-PGF)"/>
            <person name="Lucas S."/>
            <person name="Han J."/>
            <person name="Lapidus A."/>
            <person name="Bruce D."/>
            <person name="Goodwin L."/>
            <person name="Pitluck S."/>
            <person name="Peters L."/>
            <person name="Kyrpides N."/>
            <person name="Mavromatis K."/>
            <person name="Ivanova N."/>
            <person name="Mikhailova N."/>
            <person name="Held B."/>
            <person name="Detter J.C."/>
            <person name="Tapia R."/>
            <person name="Han C."/>
            <person name="Land M."/>
            <person name="Hauser L."/>
            <person name="Markowitz V."/>
            <person name="Cheng J.-F."/>
            <person name="Hugenholtz P."/>
            <person name="Woyke T."/>
            <person name="Wu D."/>
            <person name="Tindall B."/>
            <person name="Brambilla E."/>
            <person name="Klenk H.-P."/>
            <person name="Eisen J.A."/>
        </authorList>
    </citation>
    <scope>NUCLEOTIDE SEQUENCE [LARGE SCALE GENOMIC DNA]</scope>
    <source>
        <strain evidence="2">DSM 18603</strain>
    </source>
</reference>
<dbReference type="OrthoDB" id="9807602at2"/>
<keyword evidence="1" id="KW-1133">Transmembrane helix</keyword>
<proteinExistence type="predicted"/>
<feature type="transmembrane region" description="Helical" evidence="1">
    <location>
        <begin position="512"/>
        <end position="530"/>
    </location>
</feature>
<feature type="transmembrane region" description="Helical" evidence="1">
    <location>
        <begin position="176"/>
        <end position="207"/>
    </location>
</feature>
<dbReference type="EMBL" id="CM001403">
    <property type="protein sequence ID" value="EHQ27913.1"/>
    <property type="molecule type" value="Genomic_DNA"/>
</dbReference>
<dbReference type="Proteomes" id="UP000002774">
    <property type="component" value="Chromosome"/>
</dbReference>
<feature type="transmembrane region" description="Helical" evidence="1">
    <location>
        <begin position="574"/>
        <end position="592"/>
    </location>
</feature>
<dbReference type="RefSeq" id="WP_008508554.1">
    <property type="nucleotide sequence ID" value="NZ_CM001403.1"/>
</dbReference>
<dbReference type="PANTHER" id="PTHR16214">
    <property type="entry name" value="TRANSMEMBRANE PROTEIN 260"/>
    <property type="match status" value="1"/>
</dbReference>
<dbReference type="Pfam" id="PF11028">
    <property type="entry name" value="TMEM260-like"/>
    <property type="match status" value="1"/>
</dbReference>
<evidence type="ECO:0000313" key="2">
    <source>
        <dbReference type="EMBL" id="EHQ27913.1"/>
    </source>
</evidence>
<feature type="transmembrane region" description="Helical" evidence="1">
    <location>
        <begin position="486"/>
        <end position="505"/>
    </location>
</feature>
<organism evidence="2 3">
    <name type="scientific">Mucilaginibacter paludis DSM 18603</name>
    <dbReference type="NCBI Taxonomy" id="714943"/>
    <lineage>
        <taxon>Bacteria</taxon>
        <taxon>Pseudomonadati</taxon>
        <taxon>Bacteroidota</taxon>
        <taxon>Sphingobacteriia</taxon>
        <taxon>Sphingobacteriales</taxon>
        <taxon>Sphingobacteriaceae</taxon>
        <taxon>Mucilaginibacter</taxon>
    </lineage>
</organism>
<keyword evidence="3" id="KW-1185">Reference proteome</keyword>
<feature type="transmembrane region" description="Helical" evidence="1">
    <location>
        <begin position="291"/>
        <end position="311"/>
    </location>
</feature>
<dbReference type="InterPro" id="IPR021280">
    <property type="entry name" value="TMEM260-like"/>
</dbReference>
<keyword evidence="1" id="KW-0472">Membrane</keyword>
<name>H1Y2D3_9SPHI</name>
<keyword evidence="1" id="KW-0812">Transmembrane</keyword>
<feature type="transmembrane region" description="Helical" evidence="1">
    <location>
        <begin position="219"/>
        <end position="236"/>
    </location>
</feature>
<protein>
    <recommendedName>
        <fullName evidence="4">DUF2723 domain-containing protein</fullName>
    </recommendedName>
</protein>
<dbReference type="InterPro" id="IPR052724">
    <property type="entry name" value="GT117_domain-containing"/>
</dbReference>
<feature type="transmembrane region" description="Helical" evidence="1">
    <location>
        <begin position="145"/>
        <end position="164"/>
    </location>
</feature>
<dbReference type="PANTHER" id="PTHR16214:SF3">
    <property type="entry name" value="TRANSMEMBRANE PROTEIN 260"/>
    <property type="match status" value="1"/>
</dbReference>